<dbReference type="SUPFAM" id="SSF103481">
    <property type="entry name" value="Multidrug resistance efflux transporter EmrE"/>
    <property type="match status" value="2"/>
</dbReference>
<keyword evidence="2" id="KW-1003">Cell membrane</keyword>
<feature type="transmembrane region" description="Helical" evidence="6">
    <location>
        <begin position="155"/>
        <end position="175"/>
    </location>
</feature>
<dbReference type="GO" id="GO:0005886">
    <property type="term" value="C:plasma membrane"/>
    <property type="evidence" value="ECO:0007669"/>
    <property type="project" value="UniProtKB-SubCell"/>
</dbReference>
<dbReference type="PANTHER" id="PTHR42920:SF5">
    <property type="entry name" value="EAMA DOMAIN-CONTAINING PROTEIN"/>
    <property type="match status" value="1"/>
</dbReference>
<evidence type="ECO:0000256" key="2">
    <source>
        <dbReference type="ARBA" id="ARBA00022475"/>
    </source>
</evidence>
<keyword evidence="5 6" id="KW-0472">Membrane</keyword>
<accession>A0A6J6MXI2</accession>
<feature type="transmembrane region" description="Helical" evidence="6">
    <location>
        <begin position="74"/>
        <end position="93"/>
    </location>
</feature>
<comment type="subcellular location">
    <subcellularLocation>
        <location evidence="1">Cell membrane</location>
        <topology evidence="1">Multi-pass membrane protein</topology>
    </subcellularLocation>
</comment>
<feature type="transmembrane region" description="Helical" evidence="6">
    <location>
        <begin position="43"/>
        <end position="62"/>
    </location>
</feature>
<dbReference type="InterPro" id="IPR037185">
    <property type="entry name" value="EmrE-like"/>
</dbReference>
<feature type="domain" description="EamA" evidence="7">
    <location>
        <begin position="156"/>
        <end position="301"/>
    </location>
</feature>
<feature type="transmembrane region" description="Helical" evidence="6">
    <location>
        <begin position="260"/>
        <end position="280"/>
    </location>
</feature>
<feature type="transmembrane region" description="Helical" evidence="6">
    <location>
        <begin position="130"/>
        <end position="149"/>
    </location>
</feature>
<proteinExistence type="predicted"/>
<dbReference type="PANTHER" id="PTHR42920">
    <property type="entry name" value="OS03G0707200 PROTEIN-RELATED"/>
    <property type="match status" value="1"/>
</dbReference>
<feature type="transmembrane region" description="Helical" evidence="6">
    <location>
        <begin position="187"/>
        <end position="205"/>
    </location>
</feature>
<evidence type="ECO:0000313" key="8">
    <source>
        <dbReference type="EMBL" id="CAB4677424.1"/>
    </source>
</evidence>
<reference evidence="8" key="1">
    <citation type="submission" date="2020-05" db="EMBL/GenBank/DDBJ databases">
        <authorList>
            <person name="Chiriac C."/>
            <person name="Salcher M."/>
            <person name="Ghai R."/>
            <person name="Kavagutti S V."/>
        </authorList>
    </citation>
    <scope>NUCLEOTIDE SEQUENCE</scope>
</reference>
<feature type="transmembrane region" description="Helical" evidence="6">
    <location>
        <begin position="99"/>
        <end position="123"/>
    </location>
</feature>
<name>A0A6J6MXI2_9ZZZZ</name>
<evidence type="ECO:0000256" key="4">
    <source>
        <dbReference type="ARBA" id="ARBA00022989"/>
    </source>
</evidence>
<evidence type="ECO:0000259" key="7">
    <source>
        <dbReference type="Pfam" id="PF00892"/>
    </source>
</evidence>
<protein>
    <submittedName>
        <fullName evidence="8">Unannotated protein</fullName>
    </submittedName>
</protein>
<feature type="transmembrane region" description="Helical" evidence="6">
    <location>
        <begin position="286"/>
        <end position="302"/>
    </location>
</feature>
<evidence type="ECO:0000256" key="5">
    <source>
        <dbReference type="ARBA" id="ARBA00023136"/>
    </source>
</evidence>
<feature type="domain" description="EamA" evidence="7">
    <location>
        <begin position="11"/>
        <end position="146"/>
    </location>
</feature>
<evidence type="ECO:0000256" key="3">
    <source>
        <dbReference type="ARBA" id="ARBA00022692"/>
    </source>
</evidence>
<gene>
    <name evidence="8" type="ORF">UFOPK2373_00002</name>
</gene>
<dbReference type="InterPro" id="IPR051258">
    <property type="entry name" value="Diverse_Substrate_Transporter"/>
</dbReference>
<evidence type="ECO:0000256" key="6">
    <source>
        <dbReference type="SAM" id="Phobius"/>
    </source>
</evidence>
<keyword evidence="3 6" id="KW-0812">Transmembrane</keyword>
<organism evidence="8">
    <name type="scientific">freshwater metagenome</name>
    <dbReference type="NCBI Taxonomy" id="449393"/>
    <lineage>
        <taxon>unclassified sequences</taxon>
        <taxon>metagenomes</taxon>
        <taxon>ecological metagenomes</taxon>
    </lineage>
</organism>
<feature type="transmembrane region" description="Helical" evidence="6">
    <location>
        <begin position="225"/>
        <end position="248"/>
    </location>
</feature>
<evidence type="ECO:0000256" key="1">
    <source>
        <dbReference type="ARBA" id="ARBA00004651"/>
    </source>
</evidence>
<dbReference type="Pfam" id="PF00892">
    <property type="entry name" value="EamA"/>
    <property type="match status" value="2"/>
</dbReference>
<dbReference type="EMBL" id="CAEZXL010000001">
    <property type="protein sequence ID" value="CAB4677424.1"/>
    <property type="molecule type" value="Genomic_DNA"/>
</dbReference>
<keyword evidence="4 6" id="KW-1133">Transmembrane helix</keyword>
<dbReference type="InterPro" id="IPR000620">
    <property type="entry name" value="EamA_dom"/>
</dbReference>
<dbReference type="Gene3D" id="1.10.3730.20">
    <property type="match status" value="1"/>
</dbReference>
<dbReference type="AlphaFoldDB" id="A0A6J6MXI2"/>
<sequence>MNRVANRRAGIGATAVSFAALMFGLNASTVKVILATGISPELLVLFRATFTSVVAGFILLLTNRKAFKVAKKDIPLLIVYGIIGIAMMQWSYSNAVSRLPIAVALLIEYTAIVIVPLVALILFKEKIKARLWVGIAAVLVGLGIVSNIWDSHLDPIGVAWAVMAAICVSVYFLIGEHTQRKRDAMSTLFYTFAIAAVFWAIINMINPSKIPDINKIVSLSGNLAYVMWPTWVALVWLGIMGSFVPMLLDYIALGNLSATAVGIIATSETVFASAFAWIWLGESMTTLGVIGGLIVITGIILAETSRTNTLKA</sequence>